<dbReference type="InterPro" id="IPR009430">
    <property type="entry name" value="GvpL/GvpF"/>
</dbReference>
<gene>
    <name evidence="5" type="ORF">JQS43_02125</name>
</gene>
<dbReference type="PANTHER" id="PTHR36852:SF1">
    <property type="entry name" value="PROTEIN GVPL 2"/>
    <property type="match status" value="1"/>
</dbReference>
<evidence type="ECO:0000313" key="5">
    <source>
        <dbReference type="EMBL" id="QSB15191.1"/>
    </source>
</evidence>
<organism evidence="5 6">
    <name type="scientific">Natronosporangium hydrolyticum</name>
    <dbReference type="NCBI Taxonomy" id="2811111"/>
    <lineage>
        <taxon>Bacteria</taxon>
        <taxon>Bacillati</taxon>
        <taxon>Actinomycetota</taxon>
        <taxon>Actinomycetes</taxon>
        <taxon>Micromonosporales</taxon>
        <taxon>Micromonosporaceae</taxon>
        <taxon>Natronosporangium</taxon>
    </lineage>
</organism>
<dbReference type="KEGG" id="nhy:JQS43_02125"/>
<feature type="region of interest" description="Disordered" evidence="4">
    <location>
        <begin position="123"/>
        <end position="153"/>
    </location>
</feature>
<protein>
    <submittedName>
        <fullName evidence="5">GvpL/GvpF family gas vesicle protein</fullName>
    </submittedName>
</protein>
<dbReference type="GO" id="GO:0031412">
    <property type="term" value="P:gas vesicle organization"/>
    <property type="evidence" value="ECO:0007669"/>
    <property type="project" value="InterPro"/>
</dbReference>
<sequence>MSDQASWVYAVLPGETSALPTGLTGVMAEPPRLVRDSGLAAVVGSVPAAEVTEARLAERLADADWLEQVVRAHHEVVSTCFARQPTVPFRLATVYHNDGRVAELLRDQSARLREALDTVTGRAEWGVQASPVAPDPGDEAGPGDDGAHPPAERSGTEYLLHRRARRARQQQARADAAVAAQQLDAALLPFAMAIHRSPPPTRSPDGQPEPVVLNSAYLVDDDHAKEFADTVHSAVAGLPQLRVRMTGPWPAYSFVTVAGGGE</sequence>
<dbReference type="Proteomes" id="UP000662857">
    <property type="component" value="Chromosome"/>
</dbReference>
<evidence type="ECO:0000256" key="3">
    <source>
        <dbReference type="ARBA" id="ARBA00035643"/>
    </source>
</evidence>
<accession>A0A895YCH6</accession>
<reference evidence="5" key="1">
    <citation type="submission" date="2021-02" db="EMBL/GenBank/DDBJ databases">
        <title>Natrosporangium hydrolyticum gen. nov., sp. nov, a haloalkaliphilic actinobacterium from a soda solonchak soil.</title>
        <authorList>
            <person name="Sorokin D.Y."/>
            <person name="Khijniak T.V."/>
            <person name="Zakharycheva A.P."/>
            <person name="Boueva O.V."/>
            <person name="Ariskina E.V."/>
            <person name="Hahnke R.L."/>
            <person name="Bunk B."/>
            <person name="Sproer C."/>
            <person name="Schumann P."/>
            <person name="Evtushenko L.I."/>
            <person name="Kublanov I.V."/>
        </authorList>
    </citation>
    <scope>NUCLEOTIDE SEQUENCE</scope>
    <source>
        <strain evidence="5">DSM 106523</strain>
    </source>
</reference>
<dbReference type="EMBL" id="CP070499">
    <property type="protein sequence ID" value="QSB15191.1"/>
    <property type="molecule type" value="Genomic_DNA"/>
</dbReference>
<name>A0A895YCH6_9ACTN</name>
<evidence type="ECO:0000256" key="1">
    <source>
        <dbReference type="ARBA" id="ARBA00022987"/>
    </source>
</evidence>
<keyword evidence="6" id="KW-1185">Reference proteome</keyword>
<comment type="subcellular location">
    <subcellularLocation>
        <location evidence="2">Gas vesicle</location>
    </subcellularLocation>
</comment>
<dbReference type="RefSeq" id="WP_239677367.1">
    <property type="nucleotide sequence ID" value="NZ_CP070499.1"/>
</dbReference>
<comment type="similarity">
    <text evidence="3">Belongs to the gas vesicle GvpF/GvpL family.</text>
</comment>
<dbReference type="Pfam" id="PF06386">
    <property type="entry name" value="GvpL_GvpF"/>
    <property type="match status" value="1"/>
</dbReference>
<keyword evidence="1" id="KW-0304">Gas vesicle</keyword>
<proteinExistence type="inferred from homology"/>
<dbReference type="GO" id="GO:0031411">
    <property type="term" value="C:gas vesicle"/>
    <property type="evidence" value="ECO:0007669"/>
    <property type="project" value="UniProtKB-SubCell"/>
</dbReference>
<dbReference type="AlphaFoldDB" id="A0A895YCH6"/>
<evidence type="ECO:0000256" key="2">
    <source>
        <dbReference type="ARBA" id="ARBA00035108"/>
    </source>
</evidence>
<dbReference type="PANTHER" id="PTHR36852">
    <property type="entry name" value="PROTEIN GVPL 2"/>
    <property type="match status" value="1"/>
</dbReference>
<evidence type="ECO:0000256" key="4">
    <source>
        <dbReference type="SAM" id="MobiDB-lite"/>
    </source>
</evidence>
<evidence type="ECO:0000313" key="6">
    <source>
        <dbReference type="Proteomes" id="UP000662857"/>
    </source>
</evidence>